<sequence length="453" mass="49967">MQVTKRAPLREIFGWCMFDFANSSYTTVIITVIYCRVFAEVLVPQSSNPGNPYEDGNFFFGLALCISYLLVVVTGPLFGAISDYSARKKVFLFWSYIGCIITTSALWLASSPGVWGVAFVLLIFSNFFFASGENFASSFLPHLGPKEQLGKISGYAWGVGYIGGLLSVFLVSQWVGDAITSENYGSLRQVGPLTALFFFLAGIPTFILLKEYQALTAKPDGRSYLRIGFHQVFKTIRSVGYFKDLVIYLVSLFFSMAAISIVISFAFLYGNQEIKITADQTKTLFILLQIFAMIGAIVFGTVQDKFGAKRTFNITLVFWILCLLGIYFVKDITAILNGLGFDFSVQWVFVFFGTLAGSGVGSTQSASRGLVAIFSPETKSGEFFGLWGLSGKLAGAIGVFAIGILQKIFDLRNAFLVVAIFFFISLVINVFVNEKRGIEKAKEWEKQNGNSPT</sequence>
<evidence type="ECO:0000256" key="5">
    <source>
        <dbReference type="ARBA" id="ARBA00023136"/>
    </source>
</evidence>
<dbReference type="PANTHER" id="PTHR23519:SF1">
    <property type="entry name" value="AUTOPHAGY-RELATED PROTEIN 22"/>
    <property type="match status" value="1"/>
</dbReference>
<name>A0A2M9ZFE7_9LEPT</name>
<dbReference type="EMBL" id="NPDT01000001">
    <property type="protein sequence ID" value="PJZ67133.1"/>
    <property type="molecule type" value="Genomic_DNA"/>
</dbReference>
<dbReference type="AlphaFoldDB" id="A0A2M9ZFE7"/>
<feature type="transmembrane region" description="Helical" evidence="6">
    <location>
        <begin position="281"/>
        <end position="299"/>
    </location>
</feature>
<feature type="transmembrane region" description="Helical" evidence="6">
    <location>
        <begin position="411"/>
        <end position="432"/>
    </location>
</feature>
<dbReference type="InterPro" id="IPR036259">
    <property type="entry name" value="MFS_trans_sf"/>
</dbReference>
<dbReference type="Pfam" id="PF11700">
    <property type="entry name" value="ATG22"/>
    <property type="match status" value="1"/>
</dbReference>
<reference evidence="8 9" key="1">
    <citation type="submission" date="2017-07" db="EMBL/GenBank/DDBJ databases">
        <title>Leptospira spp. isolated from tropical soils.</title>
        <authorList>
            <person name="Thibeaux R."/>
            <person name="Iraola G."/>
            <person name="Ferres I."/>
            <person name="Bierque E."/>
            <person name="Girault D."/>
            <person name="Soupe-Gilbert M.-E."/>
            <person name="Picardeau M."/>
            <person name="Goarant C."/>
        </authorList>
    </citation>
    <scope>NUCLEOTIDE SEQUENCE [LARGE SCALE GENOMIC DNA]</scope>
    <source>
        <strain evidence="8 9">FH2-C-A2</strain>
    </source>
</reference>
<dbReference type="GO" id="GO:0022857">
    <property type="term" value="F:transmembrane transporter activity"/>
    <property type="evidence" value="ECO:0007669"/>
    <property type="project" value="InterPro"/>
</dbReference>
<feature type="transmembrane region" description="Helical" evidence="6">
    <location>
        <begin position="190"/>
        <end position="209"/>
    </location>
</feature>
<feature type="transmembrane region" description="Helical" evidence="6">
    <location>
        <begin position="114"/>
        <end position="131"/>
    </location>
</feature>
<feature type="domain" description="Major facilitator superfamily (MFS) profile" evidence="7">
    <location>
        <begin position="244"/>
        <end position="453"/>
    </location>
</feature>
<comment type="caution">
    <text evidence="8">The sequence shown here is derived from an EMBL/GenBank/DDBJ whole genome shotgun (WGS) entry which is preliminary data.</text>
</comment>
<dbReference type="PANTHER" id="PTHR23519">
    <property type="entry name" value="AUTOPHAGY-RELATED PROTEIN 22"/>
    <property type="match status" value="1"/>
</dbReference>
<evidence type="ECO:0000256" key="1">
    <source>
        <dbReference type="ARBA" id="ARBA00004127"/>
    </source>
</evidence>
<dbReference type="Proteomes" id="UP000231912">
    <property type="component" value="Unassembled WGS sequence"/>
</dbReference>
<evidence type="ECO:0000259" key="7">
    <source>
        <dbReference type="PROSITE" id="PS50850"/>
    </source>
</evidence>
<dbReference type="InterPro" id="IPR020846">
    <property type="entry name" value="MFS_dom"/>
</dbReference>
<evidence type="ECO:0000313" key="8">
    <source>
        <dbReference type="EMBL" id="PJZ67133.1"/>
    </source>
</evidence>
<gene>
    <name evidence="8" type="ORF">CH371_03425</name>
</gene>
<evidence type="ECO:0000256" key="3">
    <source>
        <dbReference type="ARBA" id="ARBA00022692"/>
    </source>
</evidence>
<dbReference type="GO" id="GO:0012505">
    <property type="term" value="C:endomembrane system"/>
    <property type="evidence" value="ECO:0007669"/>
    <property type="project" value="UniProtKB-SubCell"/>
</dbReference>
<keyword evidence="4 6" id="KW-1133">Transmembrane helix</keyword>
<dbReference type="Gene3D" id="1.20.1250.20">
    <property type="entry name" value="MFS general substrate transporter like domains"/>
    <property type="match status" value="2"/>
</dbReference>
<feature type="transmembrane region" description="Helical" evidence="6">
    <location>
        <begin position="311"/>
        <end position="329"/>
    </location>
</feature>
<evidence type="ECO:0000256" key="4">
    <source>
        <dbReference type="ARBA" id="ARBA00022989"/>
    </source>
</evidence>
<dbReference type="InterPro" id="IPR024671">
    <property type="entry name" value="Atg22-like"/>
</dbReference>
<keyword evidence="2" id="KW-0813">Transport</keyword>
<evidence type="ECO:0000313" key="9">
    <source>
        <dbReference type="Proteomes" id="UP000231912"/>
    </source>
</evidence>
<dbReference type="SUPFAM" id="SSF103473">
    <property type="entry name" value="MFS general substrate transporter"/>
    <property type="match status" value="1"/>
</dbReference>
<feature type="transmembrane region" description="Helical" evidence="6">
    <location>
        <begin position="245"/>
        <end position="269"/>
    </location>
</feature>
<feature type="transmembrane region" description="Helical" evidence="6">
    <location>
        <begin position="344"/>
        <end position="362"/>
    </location>
</feature>
<evidence type="ECO:0000256" key="6">
    <source>
        <dbReference type="SAM" id="Phobius"/>
    </source>
</evidence>
<evidence type="ECO:0000256" key="2">
    <source>
        <dbReference type="ARBA" id="ARBA00022448"/>
    </source>
</evidence>
<feature type="transmembrane region" description="Helical" evidence="6">
    <location>
        <begin position="152"/>
        <end position="170"/>
    </location>
</feature>
<keyword evidence="3 6" id="KW-0812">Transmembrane</keyword>
<dbReference type="InterPro" id="IPR050495">
    <property type="entry name" value="ATG22/LtaA_families"/>
</dbReference>
<organism evidence="8 9">
    <name type="scientific">Leptospira wolffii</name>
    <dbReference type="NCBI Taxonomy" id="409998"/>
    <lineage>
        <taxon>Bacteria</taxon>
        <taxon>Pseudomonadati</taxon>
        <taxon>Spirochaetota</taxon>
        <taxon>Spirochaetia</taxon>
        <taxon>Leptospirales</taxon>
        <taxon>Leptospiraceae</taxon>
        <taxon>Leptospira</taxon>
    </lineage>
</organism>
<feature type="transmembrane region" description="Helical" evidence="6">
    <location>
        <begin position="12"/>
        <end position="39"/>
    </location>
</feature>
<feature type="transmembrane region" description="Helical" evidence="6">
    <location>
        <begin position="383"/>
        <end position="405"/>
    </location>
</feature>
<keyword evidence="5 6" id="KW-0472">Membrane</keyword>
<feature type="transmembrane region" description="Helical" evidence="6">
    <location>
        <begin position="90"/>
        <end position="108"/>
    </location>
</feature>
<proteinExistence type="predicted"/>
<feature type="transmembrane region" description="Helical" evidence="6">
    <location>
        <begin position="59"/>
        <end position="78"/>
    </location>
</feature>
<dbReference type="RefSeq" id="WP_100757673.1">
    <property type="nucleotide sequence ID" value="NZ_NPDT01000001.1"/>
</dbReference>
<comment type="subcellular location">
    <subcellularLocation>
        <location evidence="1">Endomembrane system</location>
        <topology evidence="1">Multi-pass membrane protein</topology>
    </subcellularLocation>
</comment>
<accession>A0A2M9ZFE7</accession>
<dbReference type="PROSITE" id="PS50850">
    <property type="entry name" value="MFS"/>
    <property type="match status" value="1"/>
</dbReference>
<protein>
    <submittedName>
        <fullName evidence="8">MFS transporter</fullName>
    </submittedName>
</protein>